<dbReference type="InterPro" id="IPR036770">
    <property type="entry name" value="Ankyrin_rpt-contain_sf"/>
</dbReference>
<keyword evidence="4 6" id="KW-0040">ANK repeat</keyword>
<proteinExistence type="predicted"/>
<evidence type="ECO:0000256" key="6">
    <source>
        <dbReference type="PROSITE-ProRule" id="PRU00023"/>
    </source>
</evidence>
<dbReference type="Gene3D" id="1.20.80.10">
    <property type="match status" value="1"/>
</dbReference>
<accession>A0A1J1IYL3</accession>
<gene>
    <name evidence="8" type="ORF">CLUMA_CG017340</name>
</gene>
<dbReference type="Proteomes" id="UP000183832">
    <property type="component" value="Unassembled WGS sequence"/>
</dbReference>
<dbReference type="GO" id="GO:0000062">
    <property type="term" value="F:fatty-acyl-CoA binding"/>
    <property type="evidence" value="ECO:0007669"/>
    <property type="project" value="InterPro"/>
</dbReference>
<dbReference type="InterPro" id="IPR002110">
    <property type="entry name" value="Ankyrin_rpt"/>
</dbReference>
<dbReference type="STRING" id="568069.A0A1J1IYL3"/>
<protein>
    <recommendedName>
        <fullName evidence="1">Acyl-CoA-binding domain-containing protein 6</fullName>
    </recommendedName>
</protein>
<dbReference type="SUPFAM" id="SSF48403">
    <property type="entry name" value="Ankyrin repeat"/>
    <property type="match status" value="1"/>
</dbReference>
<dbReference type="Pfam" id="PF12796">
    <property type="entry name" value="Ank_2"/>
    <property type="match status" value="1"/>
</dbReference>
<dbReference type="PANTHER" id="PTHR24119:SF0">
    <property type="entry name" value="ACYL-COA-BINDING DOMAIN-CONTAINING PROTEIN 6"/>
    <property type="match status" value="1"/>
</dbReference>
<dbReference type="InterPro" id="IPR035984">
    <property type="entry name" value="Acyl-CoA-binding_sf"/>
</dbReference>
<dbReference type="SUPFAM" id="SSF54928">
    <property type="entry name" value="RNA-binding domain, RBD"/>
    <property type="match status" value="1"/>
</dbReference>
<dbReference type="PROSITE" id="PS50297">
    <property type="entry name" value="ANK_REP_REGION"/>
    <property type="match status" value="1"/>
</dbReference>
<keyword evidence="3" id="KW-0694">RNA-binding</keyword>
<reference evidence="8 9" key="1">
    <citation type="submission" date="2015-04" db="EMBL/GenBank/DDBJ databases">
        <authorList>
            <person name="Syromyatnikov M.Y."/>
            <person name="Popov V.N."/>
        </authorList>
    </citation>
    <scope>NUCLEOTIDE SEQUENCE [LARGE SCALE GENOMIC DNA]</scope>
</reference>
<dbReference type="PANTHER" id="PTHR24119">
    <property type="entry name" value="ACYL-COA-BINDING DOMAIN-CONTAINING PROTEIN 6"/>
    <property type="match status" value="1"/>
</dbReference>
<dbReference type="InterPro" id="IPR014352">
    <property type="entry name" value="FERM/acyl-CoA-bd_prot_sf"/>
</dbReference>
<organism evidence="8 9">
    <name type="scientific">Clunio marinus</name>
    <dbReference type="NCBI Taxonomy" id="568069"/>
    <lineage>
        <taxon>Eukaryota</taxon>
        <taxon>Metazoa</taxon>
        <taxon>Ecdysozoa</taxon>
        <taxon>Arthropoda</taxon>
        <taxon>Hexapoda</taxon>
        <taxon>Insecta</taxon>
        <taxon>Pterygota</taxon>
        <taxon>Neoptera</taxon>
        <taxon>Endopterygota</taxon>
        <taxon>Diptera</taxon>
        <taxon>Nematocera</taxon>
        <taxon>Chironomoidea</taxon>
        <taxon>Chironomidae</taxon>
        <taxon>Clunio</taxon>
    </lineage>
</organism>
<dbReference type="Gene3D" id="3.30.70.330">
    <property type="match status" value="1"/>
</dbReference>
<keyword evidence="9" id="KW-1185">Reference proteome</keyword>
<dbReference type="Gene3D" id="1.25.40.20">
    <property type="entry name" value="Ankyrin repeat-containing domain"/>
    <property type="match status" value="1"/>
</dbReference>
<evidence type="ECO:0000259" key="7">
    <source>
        <dbReference type="PROSITE" id="PS51228"/>
    </source>
</evidence>
<dbReference type="Pfam" id="PF00887">
    <property type="entry name" value="ACBP"/>
    <property type="match status" value="1"/>
</dbReference>
<feature type="repeat" description="ANK" evidence="6">
    <location>
        <begin position="249"/>
        <end position="281"/>
    </location>
</feature>
<dbReference type="GO" id="GO:0003723">
    <property type="term" value="F:RNA binding"/>
    <property type="evidence" value="ECO:0007669"/>
    <property type="project" value="UniProtKB-KW"/>
</dbReference>
<evidence type="ECO:0000256" key="2">
    <source>
        <dbReference type="ARBA" id="ARBA00022737"/>
    </source>
</evidence>
<dbReference type="OrthoDB" id="426293at2759"/>
<keyword evidence="5" id="KW-0446">Lipid-binding</keyword>
<evidence type="ECO:0000313" key="9">
    <source>
        <dbReference type="Proteomes" id="UP000183832"/>
    </source>
</evidence>
<feature type="domain" description="ACB" evidence="7">
    <location>
        <begin position="64"/>
        <end position="152"/>
    </location>
</feature>
<dbReference type="Pfam" id="PF00076">
    <property type="entry name" value="RRM_1"/>
    <property type="match status" value="1"/>
</dbReference>
<dbReference type="InterPro" id="IPR035979">
    <property type="entry name" value="RBD_domain_sf"/>
</dbReference>
<evidence type="ECO:0000256" key="5">
    <source>
        <dbReference type="ARBA" id="ARBA00023121"/>
    </source>
</evidence>
<keyword evidence="2" id="KW-0677">Repeat</keyword>
<dbReference type="PROSITE" id="PS50088">
    <property type="entry name" value="ANK_REPEAT"/>
    <property type="match status" value="1"/>
</dbReference>
<evidence type="ECO:0000313" key="8">
    <source>
        <dbReference type="EMBL" id="CRL04238.1"/>
    </source>
</evidence>
<dbReference type="InterPro" id="IPR000504">
    <property type="entry name" value="RRM_dom"/>
</dbReference>
<dbReference type="AlphaFoldDB" id="A0A1J1IYL3"/>
<dbReference type="InterPro" id="IPR000582">
    <property type="entry name" value="Acyl-CoA-binding_protein"/>
</dbReference>
<dbReference type="SMART" id="SM00248">
    <property type="entry name" value="ANK"/>
    <property type="match status" value="2"/>
</dbReference>
<dbReference type="SUPFAM" id="SSF47027">
    <property type="entry name" value="Acyl-CoA binding protein"/>
    <property type="match status" value="1"/>
</dbReference>
<evidence type="ECO:0000256" key="4">
    <source>
        <dbReference type="ARBA" id="ARBA00023043"/>
    </source>
</evidence>
<evidence type="ECO:0000256" key="1">
    <source>
        <dbReference type="ARBA" id="ARBA00018419"/>
    </source>
</evidence>
<evidence type="ECO:0000256" key="3">
    <source>
        <dbReference type="ARBA" id="ARBA00022884"/>
    </source>
</evidence>
<sequence length="300" mass="34253">MVRSLHKLFVSNLPWTVSTPHLKTYVQQFGRVVGANVSFDRKTGISQRETTFTSRNQNQMSNKVEDKFNLAANYIQSHHNNFNKNDLLQFYAFYKQSTVGELDINQQPRPSFFKLQERAKYDAWSNLGSMDKEKAMESYIDLLTKLVPTWIESEQKENRNSAGTFGVSISRPKFEDKIDEEIKSIKDFIRDGNVEKLKTLLKDVNQSELNAIDENGLGLIHWASDIGNEEILSIILNTKGIDVNLKDGEGQTALFYASSCGHKNCVQLLLKHEADKSIVDNEESSCLDVAYDDEIRMILK</sequence>
<dbReference type="PROSITE" id="PS51228">
    <property type="entry name" value="ACB_2"/>
    <property type="match status" value="1"/>
</dbReference>
<name>A0A1J1IYL3_9DIPT</name>
<dbReference type="PRINTS" id="PR00689">
    <property type="entry name" value="ACOABINDINGP"/>
</dbReference>
<dbReference type="EMBL" id="CVRI01000063">
    <property type="protein sequence ID" value="CRL04238.1"/>
    <property type="molecule type" value="Genomic_DNA"/>
</dbReference>
<dbReference type="InterPro" id="IPR012677">
    <property type="entry name" value="Nucleotide-bd_a/b_plait_sf"/>
</dbReference>